<accession>A0A852ZUG2</accession>
<name>A0A852ZUG2_9ACTN</name>
<dbReference type="PANTHER" id="PTHR35176:SF6">
    <property type="entry name" value="HEME OXYGENASE HI_0854-RELATED"/>
    <property type="match status" value="1"/>
</dbReference>
<dbReference type="PANTHER" id="PTHR35176">
    <property type="entry name" value="HEME OXYGENASE HI_0854-RELATED"/>
    <property type="match status" value="1"/>
</dbReference>
<dbReference type="Pfam" id="PF12900">
    <property type="entry name" value="Pyridox_ox_2"/>
    <property type="match status" value="1"/>
</dbReference>
<dbReference type="EMBL" id="JACBZD010000001">
    <property type="protein sequence ID" value="NYI06026.1"/>
    <property type="molecule type" value="Genomic_DNA"/>
</dbReference>
<sequence>MSTVMSVAEREEFLAGVHVGVLGVVAASGADVLAVPVWYRYEPGGDVVLVTGRDSLKARLIRAAGRFSLCAQEESEPYRYVSVQGPAVVEDDGGNLEEHRALAHRYLPPPAAEAYLAGTDFDLSQTVTIRMRPERWYSADFSKQAG</sequence>
<proteinExistence type="predicted"/>
<dbReference type="SUPFAM" id="SSF50475">
    <property type="entry name" value="FMN-binding split barrel"/>
    <property type="match status" value="1"/>
</dbReference>
<dbReference type="InterPro" id="IPR052019">
    <property type="entry name" value="F420H2_bilvrd_red/Heme_oxyg"/>
</dbReference>
<comment type="caution">
    <text evidence="2">The sequence shown here is derived from an EMBL/GenBank/DDBJ whole genome shotgun (WGS) entry which is preliminary data.</text>
</comment>
<evidence type="ECO:0000256" key="1">
    <source>
        <dbReference type="ARBA" id="ARBA00023002"/>
    </source>
</evidence>
<evidence type="ECO:0000313" key="2">
    <source>
        <dbReference type="EMBL" id="NYI06026.1"/>
    </source>
</evidence>
<organism evidence="2 3">
    <name type="scientific">Allostreptomyces psammosilenae</name>
    <dbReference type="NCBI Taxonomy" id="1892865"/>
    <lineage>
        <taxon>Bacteria</taxon>
        <taxon>Bacillati</taxon>
        <taxon>Actinomycetota</taxon>
        <taxon>Actinomycetes</taxon>
        <taxon>Kitasatosporales</taxon>
        <taxon>Streptomycetaceae</taxon>
        <taxon>Allostreptomyces</taxon>
    </lineage>
</organism>
<dbReference type="Gene3D" id="2.30.110.10">
    <property type="entry name" value="Electron Transport, Fmn-binding Protein, Chain A"/>
    <property type="match status" value="1"/>
</dbReference>
<dbReference type="Proteomes" id="UP000567795">
    <property type="component" value="Unassembled WGS sequence"/>
</dbReference>
<dbReference type="RefSeq" id="WP_312892616.1">
    <property type="nucleotide sequence ID" value="NZ_JACBZD010000001.1"/>
</dbReference>
<dbReference type="GO" id="GO:0070967">
    <property type="term" value="F:coenzyme F420 binding"/>
    <property type="evidence" value="ECO:0007669"/>
    <property type="project" value="TreeGrafter"/>
</dbReference>
<reference evidence="2 3" key="1">
    <citation type="submission" date="2020-07" db="EMBL/GenBank/DDBJ databases">
        <title>Sequencing the genomes of 1000 actinobacteria strains.</title>
        <authorList>
            <person name="Klenk H.-P."/>
        </authorList>
    </citation>
    <scope>NUCLEOTIDE SEQUENCE [LARGE SCALE GENOMIC DNA]</scope>
    <source>
        <strain evidence="2 3">DSM 42178</strain>
    </source>
</reference>
<dbReference type="AlphaFoldDB" id="A0A852ZUG2"/>
<protein>
    <submittedName>
        <fullName evidence="2">Nitroimidazol reductase NimA-like FMN-containing flavoprotein (Pyridoxamine 5'-phosphate oxidase superfamily)</fullName>
    </submittedName>
</protein>
<gene>
    <name evidence="2" type="ORF">FHU37_002969</name>
</gene>
<dbReference type="InterPro" id="IPR012349">
    <property type="entry name" value="Split_barrel_FMN-bd"/>
</dbReference>
<dbReference type="GO" id="GO:0005829">
    <property type="term" value="C:cytosol"/>
    <property type="evidence" value="ECO:0007669"/>
    <property type="project" value="TreeGrafter"/>
</dbReference>
<keyword evidence="1" id="KW-0560">Oxidoreductase</keyword>
<dbReference type="InterPro" id="IPR024747">
    <property type="entry name" value="Pyridox_Oxase-rel"/>
</dbReference>
<evidence type="ECO:0000313" key="3">
    <source>
        <dbReference type="Proteomes" id="UP000567795"/>
    </source>
</evidence>
<keyword evidence="3" id="KW-1185">Reference proteome</keyword>
<dbReference type="GO" id="GO:0016627">
    <property type="term" value="F:oxidoreductase activity, acting on the CH-CH group of donors"/>
    <property type="evidence" value="ECO:0007669"/>
    <property type="project" value="TreeGrafter"/>
</dbReference>